<dbReference type="AlphaFoldDB" id="A0A1M7ZL91"/>
<evidence type="ECO:0000256" key="2">
    <source>
        <dbReference type="ARBA" id="ARBA00007511"/>
    </source>
</evidence>
<feature type="transmembrane region" description="Helical" evidence="6">
    <location>
        <begin position="49"/>
        <end position="67"/>
    </location>
</feature>
<feature type="transmembrane region" description="Helical" evidence="6">
    <location>
        <begin position="12"/>
        <end position="37"/>
    </location>
</feature>
<keyword evidence="8" id="KW-1185">Reference proteome</keyword>
<keyword evidence="4 6" id="KW-1133">Transmembrane helix</keyword>
<feature type="transmembrane region" description="Helical" evidence="6">
    <location>
        <begin position="73"/>
        <end position="90"/>
    </location>
</feature>
<dbReference type="PANTHER" id="PTHR30238">
    <property type="entry name" value="MEMBRANE BOUND PREDICTED REDOX MODULATOR"/>
    <property type="match status" value="1"/>
</dbReference>
<dbReference type="NCBIfam" id="TIGR03717">
    <property type="entry name" value="R_switched_YjbE"/>
    <property type="match status" value="1"/>
</dbReference>
<accession>A0A1M7ZL91</accession>
<dbReference type="InterPro" id="IPR022301">
    <property type="entry name" value="Integral_membrane_YjbE"/>
</dbReference>
<evidence type="ECO:0000313" key="7">
    <source>
        <dbReference type="EMBL" id="SHO65670.1"/>
    </source>
</evidence>
<evidence type="ECO:0000256" key="5">
    <source>
        <dbReference type="ARBA" id="ARBA00023136"/>
    </source>
</evidence>
<keyword evidence="5 6" id="KW-0472">Membrane</keyword>
<evidence type="ECO:0000256" key="6">
    <source>
        <dbReference type="SAM" id="Phobius"/>
    </source>
</evidence>
<comment type="subcellular location">
    <subcellularLocation>
        <location evidence="1">Membrane</location>
        <topology evidence="1">Multi-pass membrane protein</topology>
    </subcellularLocation>
</comment>
<evidence type="ECO:0000256" key="1">
    <source>
        <dbReference type="ARBA" id="ARBA00004141"/>
    </source>
</evidence>
<reference evidence="7 8" key="1">
    <citation type="submission" date="2016-12" db="EMBL/GenBank/DDBJ databases">
        <authorList>
            <person name="Song W.-J."/>
            <person name="Kurnit D.M."/>
        </authorList>
    </citation>
    <scope>NUCLEOTIDE SEQUENCE [LARGE SCALE GENOMIC DNA]</scope>
    <source>
        <strain evidence="7 8">DSM 19599</strain>
    </source>
</reference>
<dbReference type="InterPro" id="IPR005496">
    <property type="entry name" value="Integral_membrane_TerC"/>
</dbReference>
<dbReference type="RefSeq" id="WP_428977643.1">
    <property type="nucleotide sequence ID" value="NZ_FRXO01000004.1"/>
</dbReference>
<dbReference type="EMBL" id="FRXO01000004">
    <property type="protein sequence ID" value="SHO65670.1"/>
    <property type="molecule type" value="Genomic_DNA"/>
</dbReference>
<dbReference type="PANTHER" id="PTHR30238:SF4">
    <property type="entry name" value="SLL1022 PROTEIN"/>
    <property type="match status" value="1"/>
</dbReference>
<feature type="transmembrane region" description="Helical" evidence="6">
    <location>
        <begin position="165"/>
        <end position="187"/>
    </location>
</feature>
<feature type="transmembrane region" description="Helical" evidence="6">
    <location>
        <begin position="193"/>
        <end position="211"/>
    </location>
</feature>
<protein>
    <submittedName>
        <fullName evidence="7">Integral membrane protein, YjbE family</fullName>
    </submittedName>
</protein>
<gene>
    <name evidence="7" type="ORF">SAMN02745172_02315</name>
</gene>
<keyword evidence="3 6" id="KW-0812">Transmembrane</keyword>
<dbReference type="GO" id="GO:0016020">
    <property type="term" value="C:membrane"/>
    <property type="evidence" value="ECO:0007669"/>
    <property type="project" value="UniProtKB-SubCell"/>
</dbReference>
<evidence type="ECO:0000256" key="3">
    <source>
        <dbReference type="ARBA" id="ARBA00022692"/>
    </source>
</evidence>
<name>A0A1M7ZL91_9HYPH</name>
<comment type="similarity">
    <text evidence="2">Belongs to the TerC family.</text>
</comment>
<dbReference type="Pfam" id="PF03741">
    <property type="entry name" value="TerC"/>
    <property type="match status" value="1"/>
</dbReference>
<evidence type="ECO:0000313" key="8">
    <source>
        <dbReference type="Proteomes" id="UP000186406"/>
    </source>
</evidence>
<sequence length="225" mass="23737">MEIFTGLFEPAALTALVQVLLIDVVLAGDNAVVVGLAAAGLPREQRLKVILVGILAATALRIVFASIAVHLLAVIGLLLAGGILLLWVCWKMWREIRADHEAEKAAIADDAEAEETVVFAGKGKEGGKPRKTFGQAVTQIIVADVSMSLDNVLAVAGAAREHPGVLIIGLALSVALMGLAASLIASMLSRFRWISYVGLAIVLYIALKMIYEGSLEVLQHLPAVT</sequence>
<organism evidence="7 8">
    <name type="scientific">Pseudoxanthobacter soli DSM 19599</name>
    <dbReference type="NCBI Taxonomy" id="1123029"/>
    <lineage>
        <taxon>Bacteria</taxon>
        <taxon>Pseudomonadati</taxon>
        <taxon>Pseudomonadota</taxon>
        <taxon>Alphaproteobacteria</taxon>
        <taxon>Hyphomicrobiales</taxon>
        <taxon>Segnochrobactraceae</taxon>
        <taxon>Pseudoxanthobacter</taxon>
    </lineage>
</organism>
<evidence type="ECO:0000256" key="4">
    <source>
        <dbReference type="ARBA" id="ARBA00022989"/>
    </source>
</evidence>
<dbReference type="Proteomes" id="UP000186406">
    <property type="component" value="Unassembled WGS sequence"/>
</dbReference>
<proteinExistence type="inferred from homology"/>